<accession>A0ABV6RNA6</accession>
<evidence type="ECO:0000313" key="2">
    <source>
        <dbReference type="EMBL" id="MFC0678468.1"/>
    </source>
</evidence>
<proteinExistence type="predicted"/>
<dbReference type="EMBL" id="JBHLTG010000002">
    <property type="protein sequence ID" value="MFC0678468.1"/>
    <property type="molecule type" value="Genomic_DNA"/>
</dbReference>
<dbReference type="InterPro" id="IPR032330">
    <property type="entry name" value="EF-G-binding_C"/>
</dbReference>
<comment type="caution">
    <text evidence="2">The sequence shown here is derived from an EMBL/GenBank/DDBJ whole genome shotgun (WGS) entry which is preliminary data.</text>
</comment>
<dbReference type="Proteomes" id="UP001589896">
    <property type="component" value="Unassembled WGS sequence"/>
</dbReference>
<feature type="domain" description="Elongation factor G-binding protein C-terminal treble-clef zinc-finger" evidence="1">
    <location>
        <begin position="8"/>
        <end position="160"/>
    </location>
</feature>
<dbReference type="Pfam" id="PF16571">
    <property type="entry name" value="FBP_C"/>
    <property type="match status" value="1"/>
</dbReference>
<protein>
    <submittedName>
        <fullName evidence="2">FBP domain-containing protein</fullName>
    </submittedName>
</protein>
<reference evidence="2 3" key="1">
    <citation type="submission" date="2024-09" db="EMBL/GenBank/DDBJ databases">
        <authorList>
            <person name="Sun Q."/>
            <person name="Mori K."/>
        </authorList>
    </citation>
    <scope>NUCLEOTIDE SEQUENCE [LARGE SCALE GENOMIC DNA]</scope>
    <source>
        <strain evidence="2 3">KCTC 23076</strain>
    </source>
</reference>
<keyword evidence="3" id="KW-1185">Reference proteome</keyword>
<gene>
    <name evidence="2" type="ORF">ACFFGH_11525</name>
</gene>
<evidence type="ECO:0000313" key="3">
    <source>
        <dbReference type="Proteomes" id="UP001589896"/>
    </source>
</evidence>
<name>A0ABV6RNA6_9GAMM</name>
<evidence type="ECO:0000259" key="1">
    <source>
        <dbReference type="Pfam" id="PF16571"/>
    </source>
</evidence>
<organism evidence="2 3">
    <name type="scientific">Lysobacter korlensis</name>
    <dbReference type="NCBI Taxonomy" id="553636"/>
    <lineage>
        <taxon>Bacteria</taxon>
        <taxon>Pseudomonadati</taxon>
        <taxon>Pseudomonadota</taxon>
        <taxon>Gammaproteobacteria</taxon>
        <taxon>Lysobacterales</taxon>
        <taxon>Lysobacteraceae</taxon>
        <taxon>Lysobacter</taxon>
    </lineage>
</organism>
<sequence length="163" mass="17409">MEPLTESDIRASLVNATSGDAARMTIPGLHETVWEDREYLGWRDPRAIQRGYIVHWRGGQPVGIALRAAESRMSRGISAMCSLCRTAQPADQVSLFTAPRAGEAGRNGNTVGTYICADLACSILIRIAPPASDMQPAPEEIIASRAAGLTSRLAAFTAQVLGD</sequence>
<dbReference type="RefSeq" id="WP_386668351.1">
    <property type="nucleotide sequence ID" value="NZ_JBHLTG010000002.1"/>
</dbReference>